<dbReference type="Proteomes" id="UP001472677">
    <property type="component" value="Unassembled WGS sequence"/>
</dbReference>
<organism evidence="1 2">
    <name type="scientific">Hibiscus sabdariffa</name>
    <name type="common">roselle</name>
    <dbReference type="NCBI Taxonomy" id="183260"/>
    <lineage>
        <taxon>Eukaryota</taxon>
        <taxon>Viridiplantae</taxon>
        <taxon>Streptophyta</taxon>
        <taxon>Embryophyta</taxon>
        <taxon>Tracheophyta</taxon>
        <taxon>Spermatophyta</taxon>
        <taxon>Magnoliopsida</taxon>
        <taxon>eudicotyledons</taxon>
        <taxon>Gunneridae</taxon>
        <taxon>Pentapetalae</taxon>
        <taxon>rosids</taxon>
        <taxon>malvids</taxon>
        <taxon>Malvales</taxon>
        <taxon>Malvaceae</taxon>
        <taxon>Malvoideae</taxon>
        <taxon>Hibiscus</taxon>
    </lineage>
</organism>
<accession>A0ABR2AJX5</accession>
<name>A0ABR2AJX5_9ROSI</name>
<gene>
    <name evidence="1" type="ORF">V6N12_019301</name>
</gene>
<evidence type="ECO:0000313" key="2">
    <source>
        <dbReference type="Proteomes" id="UP001472677"/>
    </source>
</evidence>
<dbReference type="EMBL" id="JBBPBM010000600">
    <property type="protein sequence ID" value="KAK8493714.1"/>
    <property type="molecule type" value="Genomic_DNA"/>
</dbReference>
<sequence length="76" mass="8715">MERKRPLSLLSPYCMKPLDLSRISADSVCREMLDVMVKGVADIVVWWTSVIMTKAKAKGNNAEKRHTQHQNQVYPN</sequence>
<protein>
    <submittedName>
        <fullName evidence="1">Uncharacterized protein</fullName>
    </submittedName>
</protein>
<reference evidence="1 2" key="1">
    <citation type="journal article" date="2024" name="G3 (Bethesda)">
        <title>Genome assembly of Hibiscus sabdariffa L. provides insights into metabolisms of medicinal natural products.</title>
        <authorList>
            <person name="Kim T."/>
        </authorList>
    </citation>
    <scope>NUCLEOTIDE SEQUENCE [LARGE SCALE GENOMIC DNA]</scope>
    <source>
        <strain evidence="1">TK-2024</strain>
        <tissue evidence="1">Old leaves</tissue>
    </source>
</reference>
<evidence type="ECO:0000313" key="1">
    <source>
        <dbReference type="EMBL" id="KAK8493714.1"/>
    </source>
</evidence>
<comment type="caution">
    <text evidence="1">The sequence shown here is derived from an EMBL/GenBank/DDBJ whole genome shotgun (WGS) entry which is preliminary data.</text>
</comment>
<keyword evidence="2" id="KW-1185">Reference proteome</keyword>
<proteinExistence type="predicted"/>